<keyword evidence="5" id="KW-0479">Metal-binding</keyword>
<evidence type="ECO:0000313" key="14">
    <source>
        <dbReference type="Ensembl" id="ENSBGRP00000041463.1"/>
    </source>
</evidence>
<evidence type="ECO:0000256" key="5">
    <source>
        <dbReference type="ARBA" id="ARBA00022723"/>
    </source>
</evidence>
<evidence type="ECO:0000256" key="7">
    <source>
        <dbReference type="ARBA" id="ARBA00022786"/>
    </source>
</evidence>
<feature type="domain" description="USP" evidence="12">
    <location>
        <begin position="131"/>
        <end position="311"/>
    </location>
</feature>
<dbReference type="InterPro" id="IPR028889">
    <property type="entry name" value="USP"/>
</dbReference>
<dbReference type="GeneTree" id="ENSGT00940000157850"/>
<evidence type="ECO:0000256" key="3">
    <source>
        <dbReference type="ARBA" id="ARBA00012759"/>
    </source>
</evidence>
<feature type="domain" description="UBP-type" evidence="13">
    <location>
        <begin position="1"/>
        <end position="123"/>
    </location>
</feature>
<dbReference type="InterPro" id="IPR001394">
    <property type="entry name" value="Peptidase_C19_UCH"/>
</dbReference>
<dbReference type="PROSITE" id="PS50235">
    <property type="entry name" value="USP_3"/>
    <property type="match status" value="1"/>
</dbReference>
<dbReference type="EC" id="3.4.19.12" evidence="3"/>
<dbReference type="PROSITE" id="PS00972">
    <property type="entry name" value="USP_1"/>
    <property type="match status" value="1"/>
</dbReference>
<dbReference type="PANTHER" id="PTHR21646">
    <property type="entry name" value="UBIQUITIN CARBOXYL-TERMINAL HYDROLASE"/>
    <property type="match status" value="1"/>
</dbReference>
<reference evidence="14" key="2">
    <citation type="submission" date="2025-08" db="UniProtKB">
        <authorList>
            <consortium name="Ensembl"/>
        </authorList>
    </citation>
    <scope>IDENTIFICATION</scope>
</reference>
<dbReference type="GO" id="GO:0004843">
    <property type="term" value="F:cysteine-type deubiquitinase activity"/>
    <property type="evidence" value="ECO:0007669"/>
    <property type="project" value="UniProtKB-EC"/>
</dbReference>
<dbReference type="GO" id="GO:0016579">
    <property type="term" value="P:protein deubiquitination"/>
    <property type="evidence" value="ECO:0007669"/>
    <property type="project" value="InterPro"/>
</dbReference>
<keyword evidence="8" id="KW-0378">Hydrolase</keyword>
<evidence type="ECO:0000256" key="1">
    <source>
        <dbReference type="ARBA" id="ARBA00000707"/>
    </source>
</evidence>
<reference evidence="14" key="3">
    <citation type="submission" date="2025-09" db="UniProtKB">
        <authorList>
            <consortium name="Ensembl"/>
        </authorList>
    </citation>
    <scope>IDENTIFICATION</scope>
</reference>
<dbReference type="InterPro" id="IPR050185">
    <property type="entry name" value="Ub_carboxyl-term_hydrolase"/>
</dbReference>
<keyword evidence="4" id="KW-0963">Cytoplasm</keyword>
<evidence type="ECO:0000256" key="10">
    <source>
        <dbReference type="ARBA" id="ARBA00022843"/>
    </source>
</evidence>
<keyword evidence="9" id="KW-0862">Zinc</keyword>
<dbReference type="GO" id="GO:0005737">
    <property type="term" value="C:cytoplasm"/>
    <property type="evidence" value="ECO:0007669"/>
    <property type="project" value="UniProtKB-SubCell"/>
</dbReference>
<dbReference type="PANTHER" id="PTHR21646:SF19">
    <property type="entry name" value="UBIQUITIN CARBOXYL-TERMINAL HYDROLASE 3"/>
    <property type="match status" value="1"/>
</dbReference>
<organism evidence="14 15">
    <name type="scientific">Bos mutus grunniens</name>
    <name type="common">Wild yak</name>
    <name type="synonym">Bos grunniens</name>
    <dbReference type="NCBI Taxonomy" id="30521"/>
    <lineage>
        <taxon>Eukaryota</taxon>
        <taxon>Metazoa</taxon>
        <taxon>Chordata</taxon>
        <taxon>Craniata</taxon>
        <taxon>Vertebrata</taxon>
        <taxon>Euteleostomi</taxon>
        <taxon>Mammalia</taxon>
        <taxon>Eutheria</taxon>
        <taxon>Laurasiatheria</taxon>
        <taxon>Artiodactyla</taxon>
        <taxon>Ruminantia</taxon>
        <taxon>Pecora</taxon>
        <taxon>Bovidae</taxon>
        <taxon>Bovinae</taxon>
        <taxon>Bos</taxon>
    </lineage>
</organism>
<evidence type="ECO:0000256" key="4">
    <source>
        <dbReference type="ARBA" id="ARBA00022490"/>
    </source>
</evidence>
<sequence length="311" mass="35100">MECPHLSSSVCIAPDSAKFPNGSPSSWCCSVCRSNKSPWVCLTCSSVHCGRYVNGHAKKHYEDAQIPLTNHKKSEKQEKAQHTVCMDCSSYSTYCSAFTADRHRKRKLLENSSLNSKLLKVNGSTTAICATGLRNLGNTCFMNAILQSLSNIEQFCCYFKELPAVELRNGKTAGRRTYHTRSQGENNVSLVEEFRKTLCALWQGSQTAFSPESLFYVVWKIMPNFRGYQQQDAHEFMRYLLDHLHLELQGGFNGISRSSILQENSTLSASNKCCIFMWVPVVAVKPGAIWDFKYFLLKYIPINTILLREGA</sequence>
<gene>
    <name evidence="14" type="primary">USP3</name>
</gene>
<proteinExistence type="predicted"/>
<evidence type="ECO:0000259" key="13">
    <source>
        <dbReference type="PROSITE" id="PS50271"/>
    </source>
</evidence>
<dbReference type="InterPro" id="IPR001607">
    <property type="entry name" value="Znf_UBP"/>
</dbReference>
<dbReference type="Gene3D" id="3.30.40.10">
    <property type="entry name" value="Zinc/RING finger domain, C3HC4 (zinc finger)"/>
    <property type="match status" value="1"/>
</dbReference>
<dbReference type="GO" id="GO:0005634">
    <property type="term" value="C:nucleus"/>
    <property type="evidence" value="ECO:0007669"/>
    <property type="project" value="TreeGrafter"/>
</dbReference>
<reference evidence="14" key="1">
    <citation type="submission" date="2019-05" db="EMBL/GenBank/DDBJ databases">
        <authorList>
            <person name="Zhang S."/>
            <person name="Liu J."/>
        </authorList>
    </citation>
    <scope>NUCLEOTIDE SEQUENCE [LARGE SCALE GENOMIC DNA]</scope>
</reference>
<dbReference type="Ensembl" id="ENSBGRT00000048081.1">
    <property type="protein sequence ID" value="ENSBGRP00000041463.1"/>
    <property type="gene ID" value="ENSBGRG00000025898.1"/>
</dbReference>
<evidence type="ECO:0000256" key="8">
    <source>
        <dbReference type="ARBA" id="ARBA00022801"/>
    </source>
</evidence>
<dbReference type="SUPFAM" id="SSF54001">
    <property type="entry name" value="Cysteine proteinases"/>
    <property type="match status" value="1"/>
</dbReference>
<evidence type="ECO:0000256" key="11">
    <source>
        <dbReference type="PROSITE-ProRule" id="PRU00502"/>
    </source>
</evidence>
<accession>A0A8B9YW77</accession>
<evidence type="ECO:0000259" key="12">
    <source>
        <dbReference type="PROSITE" id="PS50235"/>
    </source>
</evidence>
<keyword evidence="15" id="KW-1185">Reference proteome</keyword>
<dbReference type="SUPFAM" id="SSF57850">
    <property type="entry name" value="RING/U-box"/>
    <property type="match status" value="1"/>
</dbReference>
<evidence type="ECO:0000313" key="15">
    <source>
        <dbReference type="Proteomes" id="UP000694520"/>
    </source>
</evidence>
<dbReference type="Pfam" id="PF02148">
    <property type="entry name" value="zf-UBP"/>
    <property type="match status" value="1"/>
</dbReference>
<dbReference type="SMART" id="SM00290">
    <property type="entry name" value="ZnF_UBP"/>
    <property type="match status" value="1"/>
</dbReference>
<evidence type="ECO:0000256" key="6">
    <source>
        <dbReference type="ARBA" id="ARBA00022771"/>
    </source>
</evidence>
<dbReference type="PROSITE" id="PS50271">
    <property type="entry name" value="ZF_UBP"/>
    <property type="match status" value="1"/>
</dbReference>
<evidence type="ECO:0000256" key="9">
    <source>
        <dbReference type="ARBA" id="ARBA00022833"/>
    </source>
</evidence>
<dbReference type="GO" id="GO:0008270">
    <property type="term" value="F:zinc ion binding"/>
    <property type="evidence" value="ECO:0007669"/>
    <property type="project" value="UniProtKB-KW"/>
</dbReference>
<dbReference type="Proteomes" id="UP000694520">
    <property type="component" value="Chromosome 11"/>
</dbReference>
<comment type="catalytic activity">
    <reaction evidence="1">
        <text>Thiol-dependent hydrolysis of ester, thioester, amide, peptide and isopeptide bonds formed by the C-terminal Gly of ubiquitin (a 76-residue protein attached to proteins as an intracellular targeting signal).</text>
        <dbReference type="EC" id="3.4.19.12"/>
    </reaction>
</comment>
<dbReference type="InterPro" id="IPR018200">
    <property type="entry name" value="USP_CS"/>
</dbReference>
<keyword evidence="6 11" id="KW-0863">Zinc-finger</keyword>
<dbReference type="Gene3D" id="3.90.70.10">
    <property type="entry name" value="Cysteine proteinases"/>
    <property type="match status" value="1"/>
</dbReference>
<protein>
    <recommendedName>
        <fullName evidence="3">ubiquitinyl hydrolase 1</fullName>
        <ecNumber evidence="3">3.4.19.12</ecNumber>
    </recommendedName>
</protein>
<evidence type="ECO:0000256" key="2">
    <source>
        <dbReference type="ARBA" id="ARBA00004496"/>
    </source>
</evidence>
<dbReference type="InterPro" id="IPR013083">
    <property type="entry name" value="Znf_RING/FYVE/PHD"/>
</dbReference>
<dbReference type="InterPro" id="IPR038765">
    <property type="entry name" value="Papain-like_cys_pep_sf"/>
</dbReference>
<dbReference type="AlphaFoldDB" id="A0A8B9YW77"/>
<dbReference type="Pfam" id="PF00443">
    <property type="entry name" value="UCH"/>
    <property type="match status" value="1"/>
</dbReference>
<comment type="subcellular location">
    <subcellularLocation>
        <location evidence="2">Cytoplasm</location>
    </subcellularLocation>
</comment>
<keyword evidence="7" id="KW-0833">Ubl conjugation pathway</keyword>
<name>A0A8B9YW77_BOSMU</name>
<keyword evidence="10" id="KW-0832">Ubl conjugation</keyword>